<dbReference type="GO" id="GO:0015562">
    <property type="term" value="F:efflux transmembrane transporter activity"/>
    <property type="evidence" value="ECO:0007669"/>
    <property type="project" value="InterPro"/>
</dbReference>
<evidence type="ECO:0008006" key="3">
    <source>
        <dbReference type="Google" id="ProtNLM"/>
    </source>
</evidence>
<organism evidence="2">
    <name type="scientific">marine sediment metagenome</name>
    <dbReference type="NCBI Taxonomy" id="412755"/>
    <lineage>
        <taxon>unclassified sequences</taxon>
        <taxon>metagenomes</taxon>
        <taxon>ecological metagenomes</taxon>
    </lineage>
</organism>
<comment type="caution">
    <text evidence="2">The sequence shown here is derived from an EMBL/GenBank/DDBJ whole genome shotgun (WGS) entry which is preliminary data.</text>
</comment>
<evidence type="ECO:0000313" key="2">
    <source>
        <dbReference type="EMBL" id="KKN59339.1"/>
    </source>
</evidence>
<name>A0A0F9RX00_9ZZZZ</name>
<reference evidence="2" key="1">
    <citation type="journal article" date="2015" name="Nature">
        <title>Complex archaea that bridge the gap between prokaryotes and eukaryotes.</title>
        <authorList>
            <person name="Spang A."/>
            <person name="Saw J.H."/>
            <person name="Jorgensen S.L."/>
            <person name="Zaremba-Niedzwiedzka K."/>
            <person name="Martijn J."/>
            <person name="Lind A.E."/>
            <person name="van Eijk R."/>
            <person name="Schleper C."/>
            <person name="Guy L."/>
            <person name="Ettema T.J."/>
        </authorList>
    </citation>
    <scope>NUCLEOTIDE SEQUENCE</scope>
</reference>
<dbReference type="Pfam" id="PF02321">
    <property type="entry name" value="OEP"/>
    <property type="match status" value="1"/>
</dbReference>
<keyword evidence="1" id="KW-0175">Coiled coil</keyword>
<evidence type="ECO:0000256" key="1">
    <source>
        <dbReference type="SAM" id="Coils"/>
    </source>
</evidence>
<dbReference type="SUPFAM" id="SSF56954">
    <property type="entry name" value="Outer membrane efflux proteins (OEP)"/>
    <property type="match status" value="1"/>
</dbReference>
<dbReference type="EMBL" id="LAZR01000730">
    <property type="protein sequence ID" value="KKN59339.1"/>
    <property type="molecule type" value="Genomic_DNA"/>
</dbReference>
<feature type="coiled-coil region" evidence="1">
    <location>
        <begin position="313"/>
        <end position="361"/>
    </location>
</feature>
<dbReference type="PANTHER" id="PTHR30203">
    <property type="entry name" value="OUTER MEMBRANE CATION EFFLUX PROTEIN"/>
    <property type="match status" value="1"/>
</dbReference>
<accession>A0A0F9RX00</accession>
<dbReference type="PANTHER" id="PTHR30203:SF24">
    <property type="entry name" value="BLR4935 PROTEIN"/>
    <property type="match status" value="1"/>
</dbReference>
<protein>
    <recommendedName>
        <fullName evidence="3">TolC family protein</fullName>
    </recommendedName>
</protein>
<dbReference type="AlphaFoldDB" id="A0A0F9RX00"/>
<gene>
    <name evidence="2" type="ORF">LCGC14_0543220</name>
</gene>
<dbReference type="InterPro" id="IPR010131">
    <property type="entry name" value="MdtP/NodT-like"/>
</dbReference>
<sequence>MNHRIHGVRICATAMFIGLAAVPGISAALTLEEAITLAEQGAPSLGARSANLQAAQNLVTPAGELPDPRLKLGVQNLPIEGQSRLQLGAEAMTMQMVGVMQEVPNRAKRRARVETAEATVALARVQRRVERIKVRQMTAEAWITTLAAERKLIIFDQLYTENRLFAQAIKANIAGARGLSSDSVLPKQEAAYLAEQEDVLIRSEAVARAELRRWIGEAATQPLQGSWPEWTSSPELYLNNFAHHPELLEFDPMTSRAEAQIAQAVSEKTSDWAWGVDYQKRGRGFGDMISLNLSFDLPVFAGSRQDPKISAERARLEGLEAERQDRLRQLRQELSADLAELRRLERALDRTEETLLPLADEKVRLTMADYRSGKGELTAVITAREELLEMRLRLVDLASNRSLTNARLHFSLGDTQP</sequence>
<dbReference type="Gene3D" id="1.20.1600.10">
    <property type="entry name" value="Outer membrane efflux proteins (OEP)"/>
    <property type="match status" value="1"/>
</dbReference>
<proteinExistence type="predicted"/>
<dbReference type="InterPro" id="IPR003423">
    <property type="entry name" value="OMP_efflux"/>
</dbReference>